<dbReference type="OrthoDB" id="280156at2"/>
<dbReference type="EMBL" id="FUKI01000107">
    <property type="protein sequence ID" value="SJM92679.1"/>
    <property type="molecule type" value="Genomic_DNA"/>
</dbReference>
<dbReference type="Proteomes" id="UP000195667">
    <property type="component" value="Unassembled WGS sequence"/>
</dbReference>
<accession>A0A1R4H8Y8</accession>
<reference evidence="2" key="1">
    <citation type="submission" date="2017-02" db="EMBL/GenBank/DDBJ databases">
        <authorList>
            <person name="Daims H."/>
        </authorList>
    </citation>
    <scope>NUCLEOTIDE SEQUENCE [LARGE SCALE GENOMIC DNA]</scope>
</reference>
<name>A0A1R4H8Y8_9GAMM</name>
<dbReference type="RefSeq" id="WP_087143497.1">
    <property type="nucleotide sequence ID" value="NZ_FUKI01000107.1"/>
</dbReference>
<protein>
    <submittedName>
        <fullName evidence="1">Uncharacterized protein</fullName>
    </submittedName>
</protein>
<gene>
    <name evidence="1" type="ORF">CRENPOLYSF1_320007</name>
</gene>
<organism evidence="1 2">
    <name type="scientific">Crenothrix polyspora</name>
    <dbReference type="NCBI Taxonomy" id="360316"/>
    <lineage>
        <taxon>Bacteria</taxon>
        <taxon>Pseudomonadati</taxon>
        <taxon>Pseudomonadota</taxon>
        <taxon>Gammaproteobacteria</taxon>
        <taxon>Methylococcales</taxon>
        <taxon>Crenotrichaceae</taxon>
        <taxon>Crenothrix</taxon>
    </lineage>
</organism>
<keyword evidence="2" id="KW-1185">Reference proteome</keyword>
<dbReference type="AlphaFoldDB" id="A0A1R4H8Y8"/>
<evidence type="ECO:0000313" key="1">
    <source>
        <dbReference type="EMBL" id="SJM92679.1"/>
    </source>
</evidence>
<evidence type="ECO:0000313" key="2">
    <source>
        <dbReference type="Proteomes" id="UP000195667"/>
    </source>
</evidence>
<sequence length="171" mass="18983">MARIFDGRLHVHYGQAYVGTDGQTLVDSFEGYFRGQSNGLCGAASRDSLCILTGLHTGDVGMTVDVLDATPQLDDAWEDIVEVSFIPNTSEARLVDWDGTLVCNIPLLLPSYRVCYCARNMDYGKEIDTIVEEDPADFYALIFWPAPLAPDAIIKQTSEIATYWHNWAQAL</sequence>
<proteinExistence type="predicted"/>